<keyword evidence="10" id="KW-0067">ATP-binding</keyword>
<dbReference type="InterPro" id="IPR041102">
    <property type="entry name" value="UvrA_inter"/>
</dbReference>
<dbReference type="InterPro" id="IPR013815">
    <property type="entry name" value="ATP_grasp_subdomain_1"/>
</dbReference>
<comment type="subcellular location">
    <subcellularLocation>
        <location evidence="1">Cytoplasm</location>
    </subcellularLocation>
</comment>
<dbReference type="GO" id="GO:0008270">
    <property type="term" value="F:zinc ion binding"/>
    <property type="evidence" value="ECO:0007669"/>
    <property type="project" value="UniProtKB-KW"/>
</dbReference>
<evidence type="ECO:0000256" key="2">
    <source>
        <dbReference type="ARBA" id="ARBA00022490"/>
    </source>
</evidence>
<keyword evidence="11" id="KW-0267">Excision nuclease</keyword>
<keyword evidence="13" id="KW-0234">DNA repair</keyword>
<dbReference type="InterPro" id="IPR041552">
    <property type="entry name" value="UvrA_DNA-bd"/>
</dbReference>
<dbReference type="PROSITE" id="PS00211">
    <property type="entry name" value="ABC_TRANSPORTER_1"/>
    <property type="match status" value="2"/>
</dbReference>
<dbReference type="Gene3D" id="3.40.50.300">
    <property type="entry name" value="P-loop containing nucleotide triphosphate hydrolases"/>
    <property type="match status" value="2"/>
</dbReference>
<dbReference type="InterPro" id="IPR027417">
    <property type="entry name" value="P-loop_NTPase"/>
</dbReference>
<dbReference type="Gene3D" id="1.20.1580.10">
    <property type="entry name" value="ABC transporter ATPase like domain"/>
    <property type="match status" value="2"/>
</dbReference>
<evidence type="ECO:0000256" key="14">
    <source>
        <dbReference type="ARBA" id="ARBA00038000"/>
    </source>
</evidence>
<dbReference type="CDD" id="cd03271">
    <property type="entry name" value="ABC_UvrA_II"/>
    <property type="match status" value="1"/>
</dbReference>
<evidence type="ECO:0000256" key="9">
    <source>
        <dbReference type="ARBA" id="ARBA00022833"/>
    </source>
</evidence>
<keyword evidence="9" id="KW-0862">Zinc</keyword>
<evidence type="ECO:0000259" key="17">
    <source>
        <dbReference type="PROSITE" id="PS50893"/>
    </source>
</evidence>
<dbReference type="GO" id="GO:0003677">
    <property type="term" value="F:DNA binding"/>
    <property type="evidence" value="ECO:0007669"/>
    <property type="project" value="UniProtKB-KW"/>
</dbReference>
<keyword evidence="7" id="KW-0228">DNA excision</keyword>
<dbReference type="PROSITE" id="PS50893">
    <property type="entry name" value="ABC_TRANSPORTER_2"/>
    <property type="match status" value="1"/>
</dbReference>
<proteinExistence type="inferred from homology"/>
<dbReference type="SUPFAM" id="SSF52540">
    <property type="entry name" value="P-loop containing nucleoside triphosphate hydrolases"/>
    <property type="match status" value="2"/>
</dbReference>
<dbReference type="PANTHER" id="PTHR43152">
    <property type="entry name" value="UVRABC SYSTEM PROTEIN A"/>
    <property type="match status" value="1"/>
</dbReference>
<dbReference type="InterPro" id="IPR003439">
    <property type="entry name" value="ABC_transporter-like_ATP-bd"/>
</dbReference>
<dbReference type="STRING" id="470826.SAMN04488027_109103"/>
<keyword evidence="3" id="KW-0479">Metal-binding</keyword>
<evidence type="ECO:0000256" key="10">
    <source>
        <dbReference type="ARBA" id="ARBA00022840"/>
    </source>
</evidence>
<comment type="similarity">
    <text evidence="14">Belongs to the ABC transporter superfamily. UvrA family.</text>
</comment>
<dbReference type="NCBIfam" id="NF001503">
    <property type="entry name" value="PRK00349.1"/>
    <property type="match status" value="1"/>
</dbReference>
<dbReference type="AlphaFoldDB" id="A0A1G7XSP1"/>
<evidence type="ECO:0000256" key="4">
    <source>
        <dbReference type="ARBA" id="ARBA00022737"/>
    </source>
</evidence>
<keyword evidence="5" id="KW-0547">Nucleotide-binding</keyword>
<evidence type="ECO:0000256" key="5">
    <source>
        <dbReference type="ARBA" id="ARBA00022741"/>
    </source>
</evidence>
<keyword evidence="4" id="KW-0677">Repeat</keyword>
<organism evidence="18 19">
    <name type="scientific">Psychroflexus sediminis</name>
    <dbReference type="NCBI Taxonomy" id="470826"/>
    <lineage>
        <taxon>Bacteria</taxon>
        <taxon>Pseudomonadati</taxon>
        <taxon>Bacteroidota</taxon>
        <taxon>Flavobacteriia</taxon>
        <taxon>Flavobacteriales</taxon>
        <taxon>Flavobacteriaceae</taxon>
        <taxon>Psychroflexus</taxon>
    </lineage>
</organism>
<dbReference type="OrthoDB" id="9809851at2"/>
<dbReference type="Pfam" id="PF17755">
    <property type="entry name" value="UvrA_DNA-bind"/>
    <property type="match status" value="1"/>
</dbReference>
<keyword evidence="8" id="KW-0863">Zinc-finger</keyword>
<dbReference type="RefSeq" id="WP_093368316.1">
    <property type="nucleotide sequence ID" value="NZ_FNCW01000009.1"/>
</dbReference>
<dbReference type="InterPro" id="IPR017871">
    <property type="entry name" value="ABC_transporter-like_CS"/>
</dbReference>
<evidence type="ECO:0000256" key="15">
    <source>
        <dbReference type="ARBA" id="ARBA00039316"/>
    </source>
</evidence>
<evidence type="ECO:0000256" key="16">
    <source>
        <dbReference type="ARBA" id="ARBA00042156"/>
    </source>
</evidence>
<dbReference type="Proteomes" id="UP000199296">
    <property type="component" value="Unassembled WGS sequence"/>
</dbReference>
<evidence type="ECO:0000256" key="7">
    <source>
        <dbReference type="ARBA" id="ARBA00022769"/>
    </source>
</evidence>
<evidence type="ECO:0000313" key="19">
    <source>
        <dbReference type="Proteomes" id="UP000199296"/>
    </source>
</evidence>
<evidence type="ECO:0000313" key="18">
    <source>
        <dbReference type="EMBL" id="SDG87144.1"/>
    </source>
</evidence>
<dbReference type="Gene3D" id="3.30.1490.20">
    <property type="entry name" value="ATP-grasp fold, A domain"/>
    <property type="match status" value="1"/>
</dbReference>
<dbReference type="FunFam" id="1.20.1580.10:FF:000002">
    <property type="entry name" value="UvrABC system protein A"/>
    <property type="match status" value="1"/>
</dbReference>
<dbReference type="PANTHER" id="PTHR43152:SF3">
    <property type="entry name" value="UVRABC SYSTEM PROTEIN A"/>
    <property type="match status" value="1"/>
</dbReference>
<dbReference type="GO" id="GO:0016887">
    <property type="term" value="F:ATP hydrolysis activity"/>
    <property type="evidence" value="ECO:0007669"/>
    <property type="project" value="InterPro"/>
</dbReference>
<accession>A0A1G7XSP1</accession>
<keyword evidence="6" id="KW-0227">DNA damage</keyword>
<gene>
    <name evidence="18" type="ORF">SAMN04488027_109103</name>
</gene>
<evidence type="ECO:0000256" key="11">
    <source>
        <dbReference type="ARBA" id="ARBA00022881"/>
    </source>
</evidence>
<dbReference type="Gene3D" id="1.10.8.280">
    <property type="entry name" value="ABC transporter ATPase domain-like"/>
    <property type="match status" value="1"/>
</dbReference>
<feature type="domain" description="ABC transporter" evidence="17">
    <location>
        <begin position="604"/>
        <end position="941"/>
    </location>
</feature>
<dbReference type="GO" id="GO:0006289">
    <property type="term" value="P:nucleotide-excision repair"/>
    <property type="evidence" value="ECO:0007669"/>
    <property type="project" value="InterPro"/>
</dbReference>
<dbReference type="GO" id="GO:0005524">
    <property type="term" value="F:ATP binding"/>
    <property type="evidence" value="ECO:0007669"/>
    <property type="project" value="UniProtKB-KW"/>
</dbReference>
<dbReference type="InterPro" id="IPR004602">
    <property type="entry name" value="UvrA"/>
</dbReference>
<name>A0A1G7XSP1_9FLAO</name>
<dbReference type="GO" id="GO:0005737">
    <property type="term" value="C:cytoplasm"/>
    <property type="evidence" value="ECO:0007669"/>
    <property type="project" value="UniProtKB-SubCell"/>
</dbReference>
<protein>
    <recommendedName>
        <fullName evidence="15">UvrABC system protein A</fullName>
    </recommendedName>
    <alternativeName>
        <fullName evidence="16">Excinuclease ABC subunit A</fullName>
    </alternativeName>
</protein>
<evidence type="ECO:0000256" key="6">
    <source>
        <dbReference type="ARBA" id="ARBA00022763"/>
    </source>
</evidence>
<keyword evidence="19" id="KW-1185">Reference proteome</keyword>
<sequence>MRKKEEFIEVLGARVHNLKDIDVKIPRNKLVVITGLSGSGKSSLAFDTVYAEGRRRYIETFSAYARQFLGGLERPDVDKIDGLSPVIAIEQKTTSKSPRSTVGTITEIYDFLRLLYARVGTAYSYKTGEKMVSFTDEQIQNKIKEDFEGKRVNILAPVIRSRKGHYRELFEQIAKQGFLKVRIDGEIKDIEKGMKVDRYKIHDIEIVVDRLKINDDINTNKRLSESIATAMKQGNNVMMILEQDKKDPKFFSRNLMCPTTGISYPNPEPNNFSFNSPKGACPKCNGLGEVYEINLDRIIPDPTLSIKAGGIEPHGKEKKNNWVFKQLRSIAEHFDFSLTDPIESISKEALEVILHGGQARFEKYSETSKVNKSLSYNFEGVAKFIEDTFHQKESSAALKRWAKKYMDKKACETCDGSRLKKESLYYKIDEKNIGDIVNMDVDELVNFFKDLLKRLGKSEQKIAEGIIKEIKTRLSFLEDVGLNYLNLNRGSKTLSGGEAQRIRLATQIGSQLVGVLYILDEPSIGLHQRDNEKLINSLVALRDVGNSIIVVEHDKDMIERADHVIDIGPHAGKNGGRIISEGDPETILQHDTLTADYLSGKRKIEIPESRRKGNGKHLHLMNATGNNLKDVSIKIPLGKLIVVTGVSGSGKSTLINDTLYPVLNNHFFNGKMEALPHKTVRGLKHLDKVIDINQSPIGRTPRSNPATYTGVFGEIRSLFAKTPEALIRGYKPGRFSFNVKGGRCESCGGAGVKVIEMNFLPDVYVECETCMGKRFNRETLEIRYKGKSISDVLEMTINEATSFFEPIPKIYRKLKTIQDVGLGYITLGQQSTTLSGGEAQRIKLATELSKISTGNTFYILDEPTTGLHFEDIRVLMEVLQKLVDKGNTVLVIEHNMDVIKLADYIFDIGYEGGKKGGELVAKGTPEQLIKNKKSYTAEYLKKELK</sequence>
<dbReference type="GO" id="GO:0009380">
    <property type="term" value="C:excinuclease repair complex"/>
    <property type="evidence" value="ECO:0007669"/>
    <property type="project" value="InterPro"/>
</dbReference>
<keyword evidence="2" id="KW-0963">Cytoplasm</keyword>
<dbReference type="NCBIfam" id="TIGR00630">
    <property type="entry name" value="uvra"/>
    <property type="match status" value="1"/>
</dbReference>
<dbReference type="Pfam" id="PF17760">
    <property type="entry name" value="UvrA_inter"/>
    <property type="match status" value="1"/>
</dbReference>
<reference evidence="18 19" key="1">
    <citation type="submission" date="2016-10" db="EMBL/GenBank/DDBJ databases">
        <authorList>
            <person name="de Groot N.N."/>
        </authorList>
    </citation>
    <scope>NUCLEOTIDE SEQUENCE [LARGE SCALE GENOMIC DNA]</scope>
    <source>
        <strain evidence="18 19">DSM 19803</strain>
    </source>
</reference>
<evidence type="ECO:0000256" key="3">
    <source>
        <dbReference type="ARBA" id="ARBA00022723"/>
    </source>
</evidence>
<evidence type="ECO:0000256" key="8">
    <source>
        <dbReference type="ARBA" id="ARBA00022771"/>
    </source>
</evidence>
<evidence type="ECO:0000256" key="1">
    <source>
        <dbReference type="ARBA" id="ARBA00004496"/>
    </source>
</evidence>
<dbReference type="GO" id="GO:0004518">
    <property type="term" value="F:nuclease activity"/>
    <property type="evidence" value="ECO:0007669"/>
    <property type="project" value="UniProtKB-KW"/>
</dbReference>
<evidence type="ECO:0000256" key="12">
    <source>
        <dbReference type="ARBA" id="ARBA00023125"/>
    </source>
</evidence>
<dbReference type="EMBL" id="FNCW01000009">
    <property type="protein sequence ID" value="SDG87144.1"/>
    <property type="molecule type" value="Genomic_DNA"/>
</dbReference>
<keyword evidence="12" id="KW-0238">DNA-binding</keyword>
<evidence type="ECO:0000256" key="13">
    <source>
        <dbReference type="ARBA" id="ARBA00023204"/>
    </source>
</evidence>